<feature type="repeat" description="ANK" evidence="3">
    <location>
        <begin position="173"/>
        <end position="205"/>
    </location>
</feature>
<dbReference type="InterPro" id="IPR001810">
    <property type="entry name" value="F-box_dom"/>
</dbReference>
<dbReference type="PROSITE" id="PS50297">
    <property type="entry name" value="ANK_REP_REGION"/>
    <property type="match status" value="2"/>
</dbReference>
<reference evidence="6 7" key="1">
    <citation type="submission" date="2018-11" db="EMBL/GenBank/DDBJ databases">
        <title>Genome sequence and assembly of Colletotrichum sidae.</title>
        <authorList>
            <person name="Gan P."/>
            <person name="Shirasu K."/>
        </authorList>
    </citation>
    <scope>NUCLEOTIDE SEQUENCE [LARGE SCALE GENOMIC DNA]</scope>
    <source>
        <strain evidence="6 7">CBS 518.97</strain>
    </source>
</reference>
<dbReference type="InterPro" id="IPR002110">
    <property type="entry name" value="Ankyrin_rpt"/>
</dbReference>
<dbReference type="PANTHER" id="PTHR24198">
    <property type="entry name" value="ANKYRIN REPEAT AND PROTEIN KINASE DOMAIN-CONTAINING PROTEIN"/>
    <property type="match status" value="1"/>
</dbReference>
<evidence type="ECO:0000256" key="1">
    <source>
        <dbReference type="ARBA" id="ARBA00022737"/>
    </source>
</evidence>
<evidence type="ECO:0000256" key="3">
    <source>
        <dbReference type="PROSITE-ProRule" id="PRU00023"/>
    </source>
</evidence>
<sequence>MKPFLPTEILDHIGQVAVPSWSTLRNLTLVDRRFYAVFTHCLYEAAVAEHHPGPTCCAASTGNLAALKLAAKHGANFDAIYPQGIAGKEYDIQRAKRLSLLPRKVSDETYERREERSGTPLHAAIFAGQVDVVKWLIAERVDLELPGQMDCGCRHFPCIDKWYEMCQSDYAIGSASSLHYAICQGETAIAHLLLSAGADPRAWTRDSHRGQRATKRTISALATAIATGERSIVTRLVRDHGNDLNAYVGEPVAAACYAAVAPDSTMVQLVYSLGGNVSAAPATGSNVWRVFGNLVRKAFETSRFANAIELMRLGSPLWFALDSGEWHSTLQHLDFEKSDDSKPPFELDKINMKRTAFIMLARKTMETVPADVPDDQIRDLRRAGLLHVEADGDYSILDIMAYLDIAGFSYFENISRKTAKRTSAGPLYPDDQCPERMFALFRCLTDRRNIILMGGWCEISLKTAREVMSWIFDFIRLPGSDDFVGRNSAELVDIVTRLGKQGIWHRDEDRKTPYYVCPEKFISWFLDGSASKLEAATKETIKDGMLLSLPREIQEKLGNLPMELLRMVGSHLDSFTGTLSSLSQVNRQFHAIYSSMLYKAAISTDPAFAVKAAEAGNLDALKVALEHEVDLNYLHSLPDSKKELKKKEVTRQAAENLRWGSPLCLAVVGGHLHVVEWLLAQGVNTEMPAHIAHKLLDANANIECFSDQQVDLYPGLTHIRLQFRKEGFHDWNRDIEALHIAAAKGNRSIVSRLMSKHQERYYGQIEPLWYAFYSPGPSMMRLFLELGITAGYGPRILRGWPRLTSQIINLRNFEAAVELLLHGWPVWWHFNEHEYREGPTSLLSDVGSQCPHYGFQLHGAHFGYKTRFFLLLVQRTVETVPSEVTEKKLHEDLARTFINLCSDVDFGPVHLAEYIDATNLRLDKNTIGLPTVRGDASRPPQPLGAMDMTNALNRTIRSRQRLAITASNESWGAYASIISFLLDRGASAERESIASTSVDTAPLEEFLLQLVEGGSGRVQDALDFADNIAQNILNVVKIIRALGSRGGFRNEDAIEYYGTLIGKSREHIHYPWVRDKLRKETIDCVPAELRDEVEKFSACIRTTVTCDSGGQQTEVTELSDDRETDIDDSVV</sequence>
<evidence type="ECO:0000256" key="2">
    <source>
        <dbReference type="ARBA" id="ARBA00023043"/>
    </source>
</evidence>
<evidence type="ECO:0000259" key="5">
    <source>
        <dbReference type="PROSITE" id="PS50181"/>
    </source>
</evidence>
<accession>A0A4R8T6V6</accession>
<dbReference type="AlphaFoldDB" id="A0A4R8T6V6"/>
<name>A0A4R8T6V6_9PEZI</name>
<keyword evidence="2 3" id="KW-0040">ANK repeat</keyword>
<feature type="compositionally biased region" description="Acidic residues" evidence="4">
    <location>
        <begin position="1117"/>
        <end position="1131"/>
    </location>
</feature>
<evidence type="ECO:0000313" key="7">
    <source>
        <dbReference type="Proteomes" id="UP000295604"/>
    </source>
</evidence>
<evidence type="ECO:0000256" key="4">
    <source>
        <dbReference type="SAM" id="MobiDB-lite"/>
    </source>
</evidence>
<feature type="domain" description="F-box" evidence="5">
    <location>
        <begin position="554"/>
        <end position="601"/>
    </location>
</feature>
<dbReference type="PROSITE" id="PS50181">
    <property type="entry name" value="FBOX"/>
    <property type="match status" value="1"/>
</dbReference>
<dbReference type="PROSITE" id="PS50088">
    <property type="entry name" value="ANK_REPEAT"/>
    <property type="match status" value="2"/>
</dbReference>
<keyword evidence="1" id="KW-0677">Repeat</keyword>
<dbReference type="Gene3D" id="1.25.40.20">
    <property type="entry name" value="Ankyrin repeat-containing domain"/>
    <property type="match status" value="2"/>
</dbReference>
<protein>
    <recommendedName>
        <fullName evidence="5">F-box domain-containing protein</fullName>
    </recommendedName>
</protein>
<dbReference type="EMBL" id="QAPF01000223">
    <property type="protein sequence ID" value="TEA12989.1"/>
    <property type="molecule type" value="Genomic_DNA"/>
</dbReference>
<keyword evidence="7" id="KW-1185">Reference proteome</keyword>
<dbReference type="Pfam" id="PF00023">
    <property type="entry name" value="Ank"/>
    <property type="match status" value="2"/>
</dbReference>
<dbReference type="Proteomes" id="UP000295604">
    <property type="component" value="Unassembled WGS sequence"/>
</dbReference>
<organism evidence="6 7">
    <name type="scientific">Colletotrichum sidae</name>
    <dbReference type="NCBI Taxonomy" id="1347389"/>
    <lineage>
        <taxon>Eukaryota</taxon>
        <taxon>Fungi</taxon>
        <taxon>Dikarya</taxon>
        <taxon>Ascomycota</taxon>
        <taxon>Pezizomycotina</taxon>
        <taxon>Sordariomycetes</taxon>
        <taxon>Hypocreomycetidae</taxon>
        <taxon>Glomerellales</taxon>
        <taxon>Glomerellaceae</taxon>
        <taxon>Colletotrichum</taxon>
        <taxon>Colletotrichum orbiculare species complex</taxon>
    </lineage>
</organism>
<dbReference type="SMART" id="SM00248">
    <property type="entry name" value="ANK"/>
    <property type="match status" value="9"/>
</dbReference>
<proteinExistence type="predicted"/>
<dbReference type="SUPFAM" id="SSF48403">
    <property type="entry name" value="Ankyrin repeat"/>
    <property type="match status" value="2"/>
</dbReference>
<comment type="caution">
    <text evidence="6">The sequence shown here is derived from an EMBL/GenBank/DDBJ whole genome shotgun (WGS) entry which is preliminary data.</text>
</comment>
<dbReference type="InterPro" id="IPR036770">
    <property type="entry name" value="Ankyrin_rpt-contain_sf"/>
</dbReference>
<feature type="repeat" description="ANK" evidence="3">
    <location>
        <begin position="116"/>
        <end position="148"/>
    </location>
</feature>
<dbReference type="PANTHER" id="PTHR24198:SF165">
    <property type="entry name" value="ANKYRIN REPEAT-CONTAINING PROTEIN-RELATED"/>
    <property type="match status" value="1"/>
</dbReference>
<gene>
    <name evidence="6" type="ORF">C8034_v005559</name>
</gene>
<evidence type="ECO:0000313" key="6">
    <source>
        <dbReference type="EMBL" id="TEA12989.1"/>
    </source>
</evidence>
<feature type="region of interest" description="Disordered" evidence="4">
    <location>
        <begin position="1111"/>
        <end position="1131"/>
    </location>
</feature>